<dbReference type="PROSITE" id="PS50930">
    <property type="entry name" value="HTH_LYTTR"/>
    <property type="match status" value="1"/>
</dbReference>
<dbReference type="Pfam" id="PF00072">
    <property type="entry name" value="Response_reg"/>
    <property type="match status" value="1"/>
</dbReference>
<evidence type="ECO:0000313" key="4">
    <source>
        <dbReference type="EMBL" id="GLH74684.1"/>
    </source>
</evidence>
<dbReference type="PROSITE" id="PS50110">
    <property type="entry name" value="RESPONSE_REGULATORY"/>
    <property type="match status" value="1"/>
</dbReference>
<dbReference type="RefSeq" id="WP_285577213.1">
    <property type="nucleotide sequence ID" value="NZ_BSDE01000007.1"/>
</dbReference>
<keyword evidence="4" id="KW-0238">DNA-binding</keyword>
<dbReference type="Pfam" id="PF04397">
    <property type="entry name" value="LytTR"/>
    <property type="match status" value="1"/>
</dbReference>
<evidence type="ECO:0000313" key="5">
    <source>
        <dbReference type="Proteomes" id="UP001165069"/>
    </source>
</evidence>
<evidence type="ECO:0000259" key="3">
    <source>
        <dbReference type="PROSITE" id="PS50930"/>
    </source>
</evidence>
<dbReference type="PANTHER" id="PTHR37299:SF1">
    <property type="entry name" value="STAGE 0 SPORULATION PROTEIN A HOMOLOG"/>
    <property type="match status" value="1"/>
</dbReference>
<keyword evidence="1" id="KW-0597">Phosphoprotein</keyword>
<keyword evidence="5" id="KW-1185">Reference proteome</keyword>
<dbReference type="SMART" id="SM00448">
    <property type="entry name" value="REC"/>
    <property type="match status" value="1"/>
</dbReference>
<feature type="domain" description="Response regulatory" evidence="2">
    <location>
        <begin position="6"/>
        <end position="118"/>
    </location>
</feature>
<dbReference type="InterPro" id="IPR011006">
    <property type="entry name" value="CheY-like_superfamily"/>
</dbReference>
<dbReference type="PANTHER" id="PTHR37299">
    <property type="entry name" value="TRANSCRIPTIONAL REGULATOR-RELATED"/>
    <property type="match status" value="1"/>
</dbReference>
<proteinExistence type="predicted"/>
<sequence>MADPLGVLVVDDERPARAKLKRMLAADARFALAGEAADGLEAVAKTRSLHPDLLILDIQMPGLTGFEVLEALAAPLPQIIFSTAFDQYAMHAFEAAAVDYLLKPYDGDRLKRALDRAFTLHAGVDGTPMNRLMGQLALTPLERLLVEGEKGLEALPLRAILRLEAEGKGVRLHTDRGIFEVRRALKDLEARLPGHRFVRVHRSSLVALDAVLRLEPWDHGDGLLILKDGSHCVLSRTYRAAFLERWGMG</sequence>
<dbReference type="GO" id="GO:0003677">
    <property type="term" value="F:DNA binding"/>
    <property type="evidence" value="ECO:0007669"/>
    <property type="project" value="UniProtKB-KW"/>
</dbReference>
<evidence type="ECO:0000259" key="2">
    <source>
        <dbReference type="PROSITE" id="PS50110"/>
    </source>
</evidence>
<comment type="caution">
    <text evidence="4">The sequence shown here is derived from an EMBL/GenBank/DDBJ whole genome shotgun (WGS) entry which is preliminary data.</text>
</comment>
<dbReference type="InterPro" id="IPR046947">
    <property type="entry name" value="LytR-like"/>
</dbReference>
<evidence type="ECO:0000256" key="1">
    <source>
        <dbReference type="PROSITE-ProRule" id="PRU00169"/>
    </source>
</evidence>
<dbReference type="InterPro" id="IPR007492">
    <property type="entry name" value="LytTR_DNA-bd_dom"/>
</dbReference>
<gene>
    <name evidence="4" type="ORF">GETHLI_31860</name>
</gene>
<protein>
    <submittedName>
        <fullName evidence="4">DNA-binding response regulator</fullName>
    </submittedName>
</protein>
<dbReference type="Gene3D" id="2.40.50.1020">
    <property type="entry name" value="LytTr DNA-binding domain"/>
    <property type="match status" value="1"/>
</dbReference>
<dbReference type="Proteomes" id="UP001165069">
    <property type="component" value="Unassembled WGS sequence"/>
</dbReference>
<accession>A0ABQ5QL67</accession>
<dbReference type="SUPFAM" id="SSF52172">
    <property type="entry name" value="CheY-like"/>
    <property type="match status" value="1"/>
</dbReference>
<dbReference type="EMBL" id="BSDE01000007">
    <property type="protein sequence ID" value="GLH74684.1"/>
    <property type="molecule type" value="Genomic_DNA"/>
</dbReference>
<feature type="domain" description="HTH LytTR-type" evidence="3">
    <location>
        <begin position="144"/>
        <end position="248"/>
    </location>
</feature>
<reference evidence="4 5" key="1">
    <citation type="journal article" date="2023" name="Antonie Van Leeuwenhoek">
        <title>Mesoterricola silvestris gen. nov., sp. nov., Mesoterricola sediminis sp. nov., Geothrix oryzae sp. nov., Geothrix edaphica sp. nov., Geothrix rubra sp. nov., and Geothrix limicola sp. nov., six novel members of Acidobacteriota isolated from soils.</title>
        <authorList>
            <person name="Itoh H."/>
            <person name="Sugisawa Y."/>
            <person name="Mise K."/>
            <person name="Xu Z."/>
            <person name="Kuniyasu M."/>
            <person name="Ushijima N."/>
            <person name="Kawano K."/>
            <person name="Kobayashi E."/>
            <person name="Shiratori Y."/>
            <person name="Masuda Y."/>
            <person name="Senoo K."/>
        </authorList>
    </citation>
    <scope>NUCLEOTIDE SEQUENCE [LARGE SCALE GENOMIC DNA]</scope>
    <source>
        <strain evidence="4 5">Red804</strain>
    </source>
</reference>
<name>A0ABQ5QL67_9BACT</name>
<dbReference type="InterPro" id="IPR001789">
    <property type="entry name" value="Sig_transdc_resp-reg_receiver"/>
</dbReference>
<feature type="modified residue" description="4-aspartylphosphate" evidence="1">
    <location>
        <position position="57"/>
    </location>
</feature>
<organism evidence="4 5">
    <name type="scientific">Geothrix limicola</name>
    <dbReference type="NCBI Taxonomy" id="2927978"/>
    <lineage>
        <taxon>Bacteria</taxon>
        <taxon>Pseudomonadati</taxon>
        <taxon>Acidobacteriota</taxon>
        <taxon>Holophagae</taxon>
        <taxon>Holophagales</taxon>
        <taxon>Holophagaceae</taxon>
        <taxon>Geothrix</taxon>
    </lineage>
</organism>
<dbReference type="Gene3D" id="3.40.50.2300">
    <property type="match status" value="1"/>
</dbReference>
<dbReference type="SMART" id="SM00850">
    <property type="entry name" value="LytTR"/>
    <property type="match status" value="1"/>
</dbReference>